<dbReference type="SUPFAM" id="SSF52540">
    <property type="entry name" value="P-loop containing nucleoside triphosphate hydrolases"/>
    <property type="match status" value="1"/>
</dbReference>
<evidence type="ECO:0000256" key="1">
    <source>
        <dbReference type="ARBA" id="ARBA00008894"/>
    </source>
</evidence>
<dbReference type="InterPro" id="IPR041118">
    <property type="entry name" value="Rx_N"/>
</dbReference>
<accession>A0AAQ3JPW5</accession>
<dbReference type="Gene3D" id="1.10.10.10">
    <property type="entry name" value="Winged helix-like DNA-binding domain superfamily/Winged helix DNA-binding domain"/>
    <property type="match status" value="1"/>
</dbReference>
<reference evidence="11 12" key="1">
    <citation type="submission" date="2023-10" db="EMBL/GenBank/DDBJ databases">
        <title>Chromosome-scale genome assembly provides insights into flower coloration mechanisms of Canna indica.</title>
        <authorList>
            <person name="Li C."/>
        </authorList>
    </citation>
    <scope>NUCLEOTIDE SEQUENCE [LARGE SCALE GENOMIC DNA]</scope>
    <source>
        <tissue evidence="11">Flower</tissue>
    </source>
</reference>
<dbReference type="Pfam" id="PF18052">
    <property type="entry name" value="Rx_N"/>
    <property type="match status" value="1"/>
</dbReference>
<dbReference type="Proteomes" id="UP001327560">
    <property type="component" value="Chromosome 1"/>
</dbReference>
<evidence type="ECO:0000259" key="9">
    <source>
        <dbReference type="Pfam" id="PF23559"/>
    </source>
</evidence>
<keyword evidence="6" id="KW-0067">ATP-binding</keyword>
<keyword evidence="2" id="KW-0433">Leucine-rich repeat</keyword>
<dbReference type="GO" id="GO:0009626">
    <property type="term" value="P:plant-type hypersensitive response"/>
    <property type="evidence" value="ECO:0007669"/>
    <property type="project" value="UniProtKB-ARBA"/>
</dbReference>
<evidence type="ECO:0000259" key="8">
    <source>
        <dbReference type="Pfam" id="PF18052"/>
    </source>
</evidence>
<dbReference type="Gene3D" id="3.80.10.10">
    <property type="entry name" value="Ribonuclease Inhibitor"/>
    <property type="match status" value="3"/>
</dbReference>
<keyword evidence="4" id="KW-0547">Nucleotide-binding</keyword>
<protein>
    <submittedName>
        <fullName evidence="11">Disease resistance protein RGA1</fullName>
    </submittedName>
</protein>
<evidence type="ECO:0000259" key="7">
    <source>
        <dbReference type="Pfam" id="PF00931"/>
    </source>
</evidence>
<dbReference type="InterPro" id="IPR036388">
    <property type="entry name" value="WH-like_DNA-bd_sf"/>
</dbReference>
<dbReference type="PANTHER" id="PTHR36766">
    <property type="entry name" value="PLANT BROAD-SPECTRUM MILDEW RESISTANCE PROTEIN RPW8"/>
    <property type="match status" value="1"/>
</dbReference>
<dbReference type="Pfam" id="PF25019">
    <property type="entry name" value="LRR_R13L1-DRL21"/>
    <property type="match status" value="1"/>
</dbReference>
<keyword evidence="3" id="KW-0677">Repeat</keyword>
<sequence length="1344" mass="153856">MASWSVISSFLEWIGKLRSLTPSLPWSSSNQVNCVLEDLKILENMLKKIRIQMNAAEEREMNGRCDKMWLWELKDVAYDIEDVLDLVQYEVFRSQVEEGRVAPYQIDVNEVDEVHLLTLDSSILTEISIAVDMRSKVKEIKDKYDEISRGWEVLGLTEELEGKEEDRNILKKRQVDGTSRYGQTTGFMVKSEIYGRDSEKEDIIRWLFSDTSSKLSVIAIVGKGGLGKTTVAQLVYNDRRVSRYFDKVWIFVSANFDVARLTKEMVENNTMESCDSSYLGKLQATLKMKLKGRRLLLVLDDVWNDQRKLWDSFLAPLFDAEIVRIIVTTRNTSVANVMQTEEPVLLGYLPEKDSWQLFQHHAFNGRDPNVFPNLVEIGKTIVKRCGGLPLAVKSLGSLLQHETDEESWIDVSESKLWELDEKDILPALRISYSRMPNYLKPCFLYCSMFPKYHEFEKETLVALWMAQGYIKSRSDEIMEDIGSQYFDELQNRSFFDPKGLARYDRFLMHDNIHDLAQHISGDEGFAIVNRKLCDDLDRVRHLYVETNGEKLMESLVGKKLRPLRTIFMDYHERVLVENACLEFVLSMTSLRVLFLSFDKYDELPESIGNLKHLRYLHVYSHCMVRLHRSLGFLFNLQLLDLHCSKVKELPWDIGNLINLRHLNFTSDAIRSLPASICQLTKIQTLDLSGCTHLQILPESISRLSNLQNFGLKCCGVKELPSTIGDLHNLQYLDISGFWRTWLPIGIWKLNKLELLNTNIVDVRRECMPRGLGELEELVNLTALEIRGLNCINIGEAKGVNLRSRDRLKYLYLLWHQEVWEHREDNIERLRLNCDCDNRTLVDEETMTSVLQSLQPHYNLVELHIGGYNGTIYPSWIDDPSFNKLTCVVLNDCGNQKITCIPAFGQLPSLQQLSLTRVSHVRSIGSEFCHHISTANGASEDNKVAFPLLVSLVFQDLPEWEEWYGVTNGDFPKLRKLQLSKCPRLRMVPILPSKLEKLLVMDCLELSTLPGLLDLCQLEELNLCDCPKLKLPVPMTTKVRSVDISGCPKIGFLIGLQTVKYLEEIDVRGCAGLHLPTNCLSSTLRNLSFHGCLKPCVLPQLHNIKSLYMLKISGWPELQLPFNFLLPSKVGWVDIKDCHGSFLLSELHNLNYLQALHIDGCPELQLLPEETFLPSSLLEVKINNCTKLKCTLRFQNPSSLWSLTIIGCPQTHLSPTDPLPVKIKYLNIQDFPEITSLVGFQYLSCLTSLHISNWPQLQLPQDESLSKKLHKLHISNCPKLTSLMELHIGMTDRQKEIGNHRRIELNVGLVGARGRNYSVTSPPRRAIGARRVGVGIGRESGLSYG</sequence>
<dbReference type="GO" id="GO:0043531">
    <property type="term" value="F:ADP binding"/>
    <property type="evidence" value="ECO:0007669"/>
    <property type="project" value="InterPro"/>
</dbReference>
<proteinExistence type="inferred from homology"/>
<evidence type="ECO:0000313" key="12">
    <source>
        <dbReference type="Proteomes" id="UP001327560"/>
    </source>
</evidence>
<dbReference type="InterPro" id="IPR032675">
    <property type="entry name" value="LRR_dom_sf"/>
</dbReference>
<dbReference type="PANTHER" id="PTHR36766:SF40">
    <property type="entry name" value="DISEASE RESISTANCE PROTEIN RGA3"/>
    <property type="match status" value="1"/>
</dbReference>
<keyword evidence="12" id="KW-1185">Reference proteome</keyword>
<comment type="similarity">
    <text evidence="1">Belongs to the disease resistance NB-LRR family.</text>
</comment>
<dbReference type="Gene3D" id="1.10.8.430">
    <property type="entry name" value="Helical domain of apoptotic protease-activating factors"/>
    <property type="match status" value="1"/>
</dbReference>
<name>A0AAQ3JPW5_9LILI</name>
<evidence type="ECO:0000256" key="4">
    <source>
        <dbReference type="ARBA" id="ARBA00022741"/>
    </source>
</evidence>
<dbReference type="Pfam" id="PF00931">
    <property type="entry name" value="NB-ARC"/>
    <property type="match status" value="1"/>
</dbReference>
<keyword evidence="5" id="KW-0611">Plant defense</keyword>
<dbReference type="Gene3D" id="1.20.5.4130">
    <property type="match status" value="1"/>
</dbReference>
<dbReference type="GO" id="GO:0005524">
    <property type="term" value="F:ATP binding"/>
    <property type="evidence" value="ECO:0007669"/>
    <property type="project" value="UniProtKB-KW"/>
</dbReference>
<evidence type="ECO:0000259" key="10">
    <source>
        <dbReference type="Pfam" id="PF25019"/>
    </source>
</evidence>
<dbReference type="GO" id="GO:0002758">
    <property type="term" value="P:innate immune response-activating signaling pathway"/>
    <property type="evidence" value="ECO:0007669"/>
    <property type="project" value="UniProtKB-ARBA"/>
</dbReference>
<dbReference type="SUPFAM" id="SSF52058">
    <property type="entry name" value="L domain-like"/>
    <property type="match status" value="2"/>
</dbReference>
<dbReference type="PRINTS" id="PR00364">
    <property type="entry name" value="DISEASERSIST"/>
</dbReference>
<feature type="domain" description="R13L1/DRL21-like LRR repeat region" evidence="10">
    <location>
        <begin position="771"/>
        <end position="916"/>
    </location>
</feature>
<dbReference type="InterPro" id="IPR002182">
    <property type="entry name" value="NB-ARC"/>
</dbReference>
<feature type="domain" description="NB-ARC" evidence="7">
    <location>
        <begin position="197"/>
        <end position="366"/>
    </location>
</feature>
<gene>
    <name evidence="11" type="ORF">Cni_G02327</name>
</gene>
<feature type="domain" description="Disease resistance protein winged helix" evidence="9">
    <location>
        <begin position="448"/>
        <end position="516"/>
    </location>
</feature>
<dbReference type="Gene3D" id="3.40.50.300">
    <property type="entry name" value="P-loop containing nucleotide triphosphate hydrolases"/>
    <property type="match status" value="1"/>
</dbReference>
<dbReference type="InterPro" id="IPR027417">
    <property type="entry name" value="P-loop_NTPase"/>
</dbReference>
<evidence type="ECO:0000256" key="5">
    <source>
        <dbReference type="ARBA" id="ARBA00022821"/>
    </source>
</evidence>
<dbReference type="InterPro" id="IPR056789">
    <property type="entry name" value="LRR_R13L1-DRL21"/>
</dbReference>
<evidence type="ECO:0000256" key="2">
    <source>
        <dbReference type="ARBA" id="ARBA00022614"/>
    </source>
</evidence>
<dbReference type="InterPro" id="IPR058922">
    <property type="entry name" value="WHD_DRP"/>
</dbReference>
<feature type="domain" description="Disease resistance N-terminal" evidence="8">
    <location>
        <begin position="29"/>
        <end position="100"/>
    </location>
</feature>
<dbReference type="InterPro" id="IPR042197">
    <property type="entry name" value="Apaf_helical"/>
</dbReference>
<evidence type="ECO:0000256" key="3">
    <source>
        <dbReference type="ARBA" id="ARBA00022737"/>
    </source>
</evidence>
<dbReference type="Pfam" id="PF23559">
    <property type="entry name" value="WHD_DRP"/>
    <property type="match status" value="1"/>
</dbReference>
<organism evidence="11 12">
    <name type="scientific">Canna indica</name>
    <name type="common">Indian-shot</name>
    <dbReference type="NCBI Taxonomy" id="4628"/>
    <lineage>
        <taxon>Eukaryota</taxon>
        <taxon>Viridiplantae</taxon>
        <taxon>Streptophyta</taxon>
        <taxon>Embryophyta</taxon>
        <taxon>Tracheophyta</taxon>
        <taxon>Spermatophyta</taxon>
        <taxon>Magnoliopsida</taxon>
        <taxon>Liliopsida</taxon>
        <taxon>Zingiberales</taxon>
        <taxon>Cannaceae</taxon>
        <taxon>Canna</taxon>
    </lineage>
</organism>
<dbReference type="GO" id="GO:0042742">
    <property type="term" value="P:defense response to bacterium"/>
    <property type="evidence" value="ECO:0007669"/>
    <property type="project" value="UniProtKB-ARBA"/>
</dbReference>
<dbReference type="FunFam" id="1.10.10.10:FF:000322">
    <property type="entry name" value="Probable disease resistance protein At1g63360"/>
    <property type="match status" value="1"/>
</dbReference>
<dbReference type="EMBL" id="CP136890">
    <property type="protein sequence ID" value="WOK93627.1"/>
    <property type="molecule type" value="Genomic_DNA"/>
</dbReference>
<dbReference type="SUPFAM" id="SSF52047">
    <property type="entry name" value="RNI-like"/>
    <property type="match status" value="1"/>
</dbReference>
<evidence type="ECO:0000256" key="6">
    <source>
        <dbReference type="ARBA" id="ARBA00022840"/>
    </source>
</evidence>
<evidence type="ECO:0000313" key="11">
    <source>
        <dbReference type="EMBL" id="WOK93627.1"/>
    </source>
</evidence>